<proteinExistence type="predicted"/>
<accession>A0A1T4VW69</accession>
<keyword evidence="2" id="KW-0472">Membrane</keyword>
<dbReference type="SUPFAM" id="SSF55874">
    <property type="entry name" value="ATPase domain of HSP90 chaperone/DNA topoisomerase II/histidine kinase"/>
    <property type="match status" value="1"/>
</dbReference>
<dbReference type="AlphaFoldDB" id="A0A1T4VW69"/>
<dbReference type="PANTHER" id="PTHR34220:SF9">
    <property type="entry name" value="SIGNAL TRANSDUCTION HISTIDINE KINASE INTERNAL REGION DOMAIN-CONTAINING PROTEIN"/>
    <property type="match status" value="1"/>
</dbReference>
<dbReference type="GO" id="GO:0016020">
    <property type="term" value="C:membrane"/>
    <property type="evidence" value="ECO:0007669"/>
    <property type="project" value="InterPro"/>
</dbReference>
<dbReference type="InterPro" id="IPR050640">
    <property type="entry name" value="Bact_2-comp_sensor_kinase"/>
</dbReference>
<evidence type="ECO:0000256" key="2">
    <source>
        <dbReference type="SAM" id="Phobius"/>
    </source>
</evidence>
<dbReference type="Pfam" id="PF02518">
    <property type="entry name" value="HATPase_c"/>
    <property type="match status" value="1"/>
</dbReference>
<organism evidence="5 6">
    <name type="scientific">Enterovibrio nigricans DSM 22720</name>
    <dbReference type="NCBI Taxonomy" id="1121868"/>
    <lineage>
        <taxon>Bacteria</taxon>
        <taxon>Pseudomonadati</taxon>
        <taxon>Pseudomonadota</taxon>
        <taxon>Gammaproteobacteria</taxon>
        <taxon>Vibrionales</taxon>
        <taxon>Vibrionaceae</taxon>
        <taxon>Enterovibrio</taxon>
    </lineage>
</organism>
<feature type="domain" description="Signal transduction histidine kinase internal region" evidence="4">
    <location>
        <begin position="149"/>
        <end position="226"/>
    </location>
</feature>
<name>A0A1T4VW69_9GAMM</name>
<feature type="coiled-coil region" evidence="1">
    <location>
        <begin position="124"/>
        <end position="156"/>
    </location>
</feature>
<evidence type="ECO:0000259" key="4">
    <source>
        <dbReference type="Pfam" id="PF06580"/>
    </source>
</evidence>
<keyword evidence="1" id="KW-0175">Coiled coil</keyword>
<dbReference type="EMBL" id="FUXU01000113">
    <property type="protein sequence ID" value="SKA69236.1"/>
    <property type="molecule type" value="Genomic_DNA"/>
</dbReference>
<evidence type="ECO:0000256" key="1">
    <source>
        <dbReference type="SAM" id="Coils"/>
    </source>
</evidence>
<dbReference type="PANTHER" id="PTHR34220">
    <property type="entry name" value="SENSOR HISTIDINE KINASE YPDA"/>
    <property type="match status" value="1"/>
</dbReference>
<dbReference type="InterPro" id="IPR003594">
    <property type="entry name" value="HATPase_dom"/>
</dbReference>
<dbReference type="Pfam" id="PF06580">
    <property type="entry name" value="His_kinase"/>
    <property type="match status" value="1"/>
</dbReference>
<feature type="transmembrane region" description="Helical" evidence="2">
    <location>
        <begin position="102"/>
        <end position="119"/>
    </location>
</feature>
<evidence type="ECO:0000313" key="6">
    <source>
        <dbReference type="Proteomes" id="UP000190162"/>
    </source>
</evidence>
<dbReference type="InterPro" id="IPR010559">
    <property type="entry name" value="Sig_transdc_His_kin_internal"/>
</dbReference>
<feature type="transmembrane region" description="Helical" evidence="2">
    <location>
        <begin position="7"/>
        <end position="27"/>
    </location>
</feature>
<evidence type="ECO:0000259" key="3">
    <source>
        <dbReference type="Pfam" id="PF02518"/>
    </source>
</evidence>
<reference evidence="6" key="1">
    <citation type="submission" date="2017-02" db="EMBL/GenBank/DDBJ databases">
        <authorList>
            <person name="Varghese N."/>
            <person name="Submissions S."/>
        </authorList>
    </citation>
    <scope>NUCLEOTIDE SEQUENCE [LARGE SCALE GENOMIC DNA]</scope>
    <source>
        <strain evidence="6">DSM 22720</strain>
    </source>
</reference>
<evidence type="ECO:0000313" key="5">
    <source>
        <dbReference type="EMBL" id="SKA69236.1"/>
    </source>
</evidence>
<gene>
    <name evidence="5" type="ORF">SAMN02745132_04427</name>
</gene>
<dbReference type="Proteomes" id="UP000190162">
    <property type="component" value="Unassembled WGS sequence"/>
</dbReference>
<keyword evidence="6" id="KW-1185">Reference proteome</keyword>
<protein>
    <submittedName>
        <fullName evidence="5">Uncharacterized protein</fullName>
    </submittedName>
</protein>
<feature type="transmembrane region" description="Helical" evidence="2">
    <location>
        <begin position="69"/>
        <end position="90"/>
    </location>
</feature>
<sequence>MIQNYRYFEPVPVTLVTGVGFIIAYFTQSLLGGGYLFHLLISIGYGGTFLFFNIAFLNQFPEWSPRKSIFLATIIGVCIGTLNMLIWIYFKRGIWRFELITPFLIATTAIAFFVAYLIVNRERAMKAESELKDIQLRQTEQEKALINSQLRNLQGQMEPHFLFNTLANIQILIDTDKEKAKKLLTRITDLLRASLKQQRKDKITIAEEVKLLDSYLAIQQIRLSERMEYKIVLDNSVSPQALIPPFLIQPAVENAVVHGIEPSVKGGHIQIKFSIVNQQLFIEISDNGIGFNEASKGNGLSMKNVRERLSALFDGRGKLELIMQEGGGFITRMTIPCA</sequence>
<keyword evidence="2" id="KW-1133">Transmembrane helix</keyword>
<feature type="transmembrane region" description="Helical" evidence="2">
    <location>
        <begin position="33"/>
        <end position="57"/>
    </location>
</feature>
<feature type="domain" description="Histidine kinase/HSP90-like ATPase" evidence="3">
    <location>
        <begin position="248"/>
        <end position="336"/>
    </location>
</feature>
<dbReference type="InterPro" id="IPR036890">
    <property type="entry name" value="HATPase_C_sf"/>
</dbReference>
<dbReference type="GO" id="GO:0000155">
    <property type="term" value="F:phosphorelay sensor kinase activity"/>
    <property type="evidence" value="ECO:0007669"/>
    <property type="project" value="InterPro"/>
</dbReference>
<dbReference type="RefSeq" id="WP_078754504.1">
    <property type="nucleotide sequence ID" value="NZ_FUXU01000113.1"/>
</dbReference>
<keyword evidence="2" id="KW-0812">Transmembrane</keyword>
<dbReference type="Gene3D" id="3.30.565.10">
    <property type="entry name" value="Histidine kinase-like ATPase, C-terminal domain"/>
    <property type="match status" value="1"/>
</dbReference>
<dbReference type="OrthoDB" id="2514702at2"/>